<dbReference type="SUPFAM" id="SSF53850">
    <property type="entry name" value="Periplasmic binding protein-like II"/>
    <property type="match status" value="1"/>
</dbReference>
<evidence type="ECO:0000313" key="3">
    <source>
        <dbReference type="Proteomes" id="UP000663508"/>
    </source>
</evidence>
<dbReference type="KEGG" id="mind:mvi_42410"/>
<dbReference type="EMBL" id="AP024145">
    <property type="protein sequence ID" value="BCM85780.1"/>
    <property type="molecule type" value="Genomic_DNA"/>
</dbReference>
<dbReference type="GO" id="GO:0030975">
    <property type="term" value="F:thiamine binding"/>
    <property type="evidence" value="ECO:0007669"/>
    <property type="project" value="TreeGrafter"/>
</dbReference>
<reference evidence="2" key="1">
    <citation type="submission" date="2020-11" db="EMBL/GenBank/DDBJ databases">
        <title>Complete genome sequence of a novel pathogenic Methylobacterium strain isolated from rice in Vietnam.</title>
        <authorList>
            <person name="Lai K."/>
            <person name="Okazaki S."/>
            <person name="Higashi K."/>
            <person name="Mori H."/>
            <person name="Toyoda A."/>
            <person name="Kurokawa K."/>
        </authorList>
    </citation>
    <scope>NUCLEOTIDE SEQUENCE</scope>
    <source>
        <strain evidence="2">VL1</strain>
    </source>
</reference>
<dbReference type="Gene3D" id="3.40.190.10">
    <property type="entry name" value="Periplasmic binding protein-like II"/>
    <property type="match status" value="2"/>
</dbReference>
<evidence type="ECO:0000313" key="2">
    <source>
        <dbReference type="EMBL" id="BCM85780.1"/>
    </source>
</evidence>
<keyword evidence="1" id="KW-0732">Signal</keyword>
<dbReference type="GO" id="GO:0030288">
    <property type="term" value="C:outer membrane-bounded periplasmic space"/>
    <property type="evidence" value="ECO:0007669"/>
    <property type="project" value="TreeGrafter"/>
</dbReference>
<organism evidence="2 3">
    <name type="scientific">Methylobacterium indicum</name>
    <dbReference type="NCBI Taxonomy" id="1775910"/>
    <lineage>
        <taxon>Bacteria</taxon>
        <taxon>Pseudomonadati</taxon>
        <taxon>Pseudomonadota</taxon>
        <taxon>Alphaproteobacteria</taxon>
        <taxon>Hyphomicrobiales</taxon>
        <taxon>Methylobacteriaceae</taxon>
        <taxon>Methylobacterium</taxon>
    </lineage>
</organism>
<name>A0A8H8WW70_9HYPH</name>
<dbReference type="PANTHER" id="PTHR30006">
    <property type="entry name" value="THIAMINE-BINDING PERIPLASMIC PROTEIN-RELATED"/>
    <property type="match status" value="1"/>
</dbReference>
<proteinExistence type="predicted"/>
<dbReference type="PANTHER" id="PTHR30006:SF2">
    <property type="entry name" value="ABC TRANSPORTER SUBSTRATE-BINDING PROTEIN"/>
    <property type="match status" value="1"/>
</dbReference>
<dbReference type="PIRSF" id="PIRSF002825">
    <property type="entry name" value="CfbpA"/>
    <property type="match status" value="1"/>
</dbReference>
<dbReference type="Proteomes" id="UP000663508">
    <property type="component" value="Chromosome"/>
</dbReference>
<dbReference type="AlphaFoldDB" id="A0A8H8WW70"/>
<dbReference type="InterPro" id="IPR026045">
    <property type="entry name" value="Ferric-bd"/>
</dbReference>
<dbReference type="GO" id="GO:0015888">
    <property type="term" value="P:thiamine transport"/>
    <property type="evidence" value="ECO:0007669"/>
    <property type="project" value="TreeGrafter"/>
</dbReference>
<dbReference type="RefSeq" id="WP_207178725.1">
    <property type="nucleotide sequence ID" value="NZ_AP024145.1"/>
</dbReference>
<protein>
    <submittedName>
        <fullName evidence="2">Putative 2-aminoethylphosphonate ABC transporter substrate-binding protein</fullName>
    </submittedName>
</protein>
<gene>
    <name evidence="2" type="ORF">mvi_42410</name>
</gene>
<sequence length="363" mass="38792">MLARGAVEGRRPRIVGIRGLGRVNLVAAGLLALLAAVGVARPAPAGERVRLVAYTALEIEQLDPIRRAVEAAVPEVEIAWLRDSTGLVTDRLLAEKAAPQADLLIGLAASSLIQVKAAGLLDPYRPAGAAALRPAFRDPVPPYSWTGMDAYLGVICFNLEVADRHRIPRPSFWRDLLGPTLKGRVVMPDPAASGTGYLLVAAWLQTLGEEEGWAFMDALDANVDAYLPSGSAPCREAAAGRQAAGLSFDMRAAAEKAAGAPIDIVVPLDGTGWETEGVAVVAGRPHRALARRVADWAASREANALYARSFAIVAHPGLAAPPSVYPAHAEARMIRTDRDWTARNRPRILAEWRRRYGAKVRAP</sequence>
<evidence type="ECO:0000256" key="1">
    <source>
        <dbReference type="ARBA" id="ARBA00022729"/>
    </source>
</evidence>
<dbReference type="GO" id="GO:0030976">
    <property type="term" value="F:thiamine pyrophosphate binding"/>
    <property type="evidence" value="ECO:0007669"/>
    <property type="project" value="TreeGrafter"/>
</dbReference>
<accession>A0A8H8WW70</accession>
<dbReference type="Pfam" id="PF13343">
    <property type="entry name" value="SBP_bac_6"/>
    <property type="match status" value="1"/>
</dbReference>